<sequence>MTEKQQAVKDAIDFFYKLKGLTVDDVKAQSGVSDESIEKFLVEYSYDVDTGDVEKICNVLCGNIALFFWVVEGFEGATEHERERIFELTDYPHEKILKELGTVMRIDLLKKRDPEKFEALCKENGIK</sequence>
<dbReference type="EMBL" id="CP043030">
    <property type="protein sequence ID" value="QFJ56433.1"/>
    <property type="molecule type" value="Genomic_DNA"/>
</dbReference>
<accession>A0A5P6VUU5</accession>
<evidence type="ECO:0000313" key="2">
    <source>
        <dbReference type="Proteomes" id="UP000327030"/>
    </source>
</evidence>
<proteinExistence type="predicted"/>
<dbReference type="RefSeq" id="WP_151626123.1">
    <property type="nucleotide sequence ID" value="NZ_CP043030.1"/>
</dbReference>
<reference evidence="2" key="1">
    <citation type="submission" date="2019-08" db="EMBL/GenBank/DDBJ databases">
        <title>Complete Genome Sequence of the Polysaccharide-Degrading Rumen Bacterium Pseudobutyrivibrio xylanivorans MA3014.</title>
        <authorList>
            <person name="Palevich N."/>
            <person name="Maclean P.H."/>
            <person name="Kelly W.J."/>
            <person name="Leahy S.C."/>
            <person name="Rakonjac J."/>
            <person name="Attwood G.T."/>
        </authorList>
    </citation>
    <scope>NUCLEOTIDE SEQUENCE [LARGE SCALE GENOMIC DNA]</scope>
    <source>
        <strain evidence="2">MA3014</strain>
    </source>
</reference>
<dbReference type="AlphaFoldDB" id="A0A5P6VUU5"/>
<protein>
    <submittedName>
        <fullName evidence="1">Uncharacterized protein</fullName>
    </submittedName>
</protein>
<name>A0A5P6VUU5_PSEXY</name>
<gene>
    <name evidence="1" type="ORF">FXF36_16115</name>
</gene>
<dbReference type="KEGG" id="pxv:FXF36_16115"/>
<dbReference type="Proteomes" id="UP000327030">
    <property type="component" value="Chromosome PxyII"/>
</dbReference>
<organism evidence="1 2">
    <name type="scientific">Pseudobutyrivibrio xylanivorans</name>
    <dbReference type="NCBI Taxonomy" id="185007"/>
    <lineage>
        <taxon>Bacteria</taxon>
        <taxon>Bacillati</taxon>
        <taxon>Bacillota</taxon>
        <taxon>Clostridia</taxon>
        <taxon>Lachnospirales</taxon>
        <taxon>Lachnospiraceae</taxon>
        <taxon>Pseudobutyrivibrio</taxon>
    </lineage>
</organism>
<evidence type="ECO:0000313" key="1">
    <source>
        <dbReference type="EMBL" id="QFJ56433.1"/>
    </source>
</evidence>